<proteinExistence type="predicted"/>
<dbReference type="Proteomes" id="UP000094285">
    <property type="component" value="Unassembled WGS sequence"/>
</dbReference>
<keyword evidence="2" id="KW-1133">Transmembrane helix</keyword>
<gene>
    <name evidence="4" type="ORF">CANTADRAFT_46721</name>
</gene>
<accession>A0A1E4SNE5</accession>
<dbReference type="AlphaFoldDB" id="A0A1E4SNE5"/>
<protein>
    <recommendedName>
        <fullName evidence="6">ER membrane protein complex subunit 7 beta-sandwich domain-containing protein</fullName>
    </recommendedName>
</protein>
<feature type="region of interest" description="Disordered" evidence="1">
    <location>
        <begin position="216"/>
        <end position="247"/>
    </location>
</feature>
<dbReference type="RefSeq" id="XP_020066155.1">
    <property type="nucleotide sequence ID" value="XM_020209375.1"/>
</dbReference>
<evidence type="ECO:0000256" key="1">
    <source>
        <dbReference type="SAM" id="MobiDB-lite"/>
    </source>
</evidence>
<feature type="signal peptide" evidence="3">
    <location>
        <begin position="1"/>
        <end position="19"/>
    </location>
</feature>
<keyword evidence="2" id="KW-0472">Membrane</keyword>
<dbReference type="OrthoDB" id="4085072at2759"/>
<keyword evidence="5" id="KW-1185">Reference proteome</keyword>
<reference evidence="5" key="1">
    <citation type="submission" date="2016-05" db="EMBL/GenBank/DDBJ databases">
        <title>Comparative genomics of biotechnologically important yeasts.</title>
        <authorList>
            <consortium name="DOE Joint Genome Institute"/>
            <person name="Riley R."/>
            <person name="Haridas S."/>
            <person name="Wolfe K.H."/>
            <person name="Lopes M.R."/>
            <person name="Hittinger C.T."/>
            <person name="Goker M."/>
            <person name="Salamov A."/>
            <person name="Wisecaver J."/>
            <person name="Long T.M."/>
            <person name="Aerts A.L."/>
            <person name="Barry K."/>
            <person name="Choi C."/>
            <person name="Clum A."/>
            <person name="Coughlan A.Y."/>
            <person name="Deshpande S."/>
            <person name="Douglass A.P."/>
            <person name="Hanson S.J."/>
            <person name="Klenk H.-P."/>
            <person name="Labutti K."/>
            <person name="Lapidus A."/>
            <person name="Lindquist E."/>
            <person name="Lipzen A."/>
            <person name="Meier-Kolthoff J.P."/>
            <person name="Ohm R.A."/>
            <person name="Otillar R.P."/>
            <person name="Pangilinan J."/>
            <person name="Peng Y."/>
            <person name="Rokas A."/>
            <person name="Rosa C.A."/>
            <person name="Scheuner C."/>
            <person name="Sibirny A.A."/>
            <person name="Slot J.C."/>
            <person name="Stielow J.B."/>
            <person name="Sun H."/>
            <person name="Kurtzman C.P."/>
            <person name="Blackwell M."/>
            <person name="Grigoriev I.V."/>
            <person name="Jeffries T.W."/>
        </authorList>
    </citation>
    <scope>NUCLEOTIDE SEQUENCE [LARGE SCALE GENOMIC DNA]</scope>
    <source>
        <strain evidence="5">NRRL Y-17324</strain>
    </source>
</reference>
<evidence type="ECO:0000313" key="4">
    <source>
        <dbReference type="EMBL" id="ODV81033.1"/>
    </source>
</evidence>
<dbReference type="GeneID" id="30983511"/>
<keyword evidence="3" id="KW-0732">Signal</keyword>
<feature type="chain" id="PRO_5009162876" description="ER membrane protein complex subunit 7 beta-sandwich domain-containing protein" evidence="3">
    <location>
        <begin position="20"/>
        <end position="247"/>
    </location>
</feature>
<dbReference type="STRING" id="984487.A0A1E4SNE5"/>
<keyword evidence="2" id="KW-0812">Transmembrane</keyword>
<evidence type="ECO:0008006" key="6">
    <source>
        <dbReference type="Google" id="ProtNLM"/>
    </source>
</evidence>
<sequence length="247" mass="27898">MKLGLIIAGIFQFGVPVLTQGFKADLIDIPTEIDELHKERQVTVVNGDNYPGRIQVDLIPLNSSKDNFAVLKTLVDEKYTFSYDNLHNGVYELLVNSYDFKFTNDRYIITVDDGFIEAKVDPLDSNEASNISIPISFEEPLQIQFSEIRQFYDKSLNSVAEMILNSPFGYIFKSKLYTFMFTVSICIIVAPYFISYFFPDIAEELKEAQAEIAGKKRQAVAKPVAQVPSETKATGSSKSDSNARKRR</sequence>
<organism evidence="4 5">
    <name type="scientific">Suhomyces tanzawaensis NRRL Y-17324</name>
    <dbReference type="NCBI Taxonomy" id="984487"/>
    <lineage>
        <taxon>Eukaryota</taxon>
        <taxon>Fungi</taxon>
        <taxon>Dikarya</taxon>
        <taxon>Ascomycota</taxon>
        <taxon>Saccharomycotina</taxon>
        <taxon>Pichiomycetes</taxon>
        <taxon>Debaryomycetaceae</taxon>
        <taxon>Suhomyces</taxon>
    </lineage>
</organism>
<feature type="transmembrane region" description="Helical" evidence="2">
    <location>
        <begin position="176"/>
        <end position="198"/>
    </location>
</feature>
<evidence type="ECO:0000256" key="3">
    <source>
        <dbReference type="SAM" id="SignalP"/>
    </source>
</evidence>
<name>A0A1E4SNE5_9ASCO</name>
<evidence type="ECO:0000256" key="2">
    <source>
        <dbReference type="SAM" id="Phobius"/>
    </source>
</evidence>
<feature type="compositionally biased region" description="Polar residues" evidence="1">
    <location>
        <begin position="228"/>
        <end position="240"/>
    </location>
</feature>
<dbReference type="EMBL" id="KV453910">
    <property type="protein sequence ID" value="ODV81033.1"/>
    <property type="molecule type" value="Genomic_DNA"/>
</dbReference>
<evidence type="ECO:0000313" key="5">
    <source>
        <dbReference type="Proteomes" id="UP000094285"/>
    </source>
</evidence>